<sequence length="152" mass="16716">MLLKGLLFYTAGLPVAIASPTFNVTAHADLAQHPTWERQHPCAHALLQDLFYVLGSRQGLVAHRLCTVGMLQQASERLLEKSTNLPQALRGCDPNDNHHQKAEALLGEFCARHEARLLDTDRSDQQIIGGHTTDANNEPNQPSSWALGHIAI</sequence>
<keyword evidence="3" id="KW-1185">Reference proteome</keyword>
<name>A0AAI8VNE1_9PEZI</name>
<feature type="chain" id="PRO_5042618733" evidence="1">
    <location>
        <begin position="19"/>
        <end position="152"/>
    </location>
</feature>
<organism evidence="2 3">
    <name type="scientific">Anthostomella pinea</name>
    <dbReference type="NCBI Taxonomy" id="933095"/>
    <lineage>
        <taxon>Eukaryota</taxon>
        <taxon>Fungi</taxon>
        <taxon>Dikarya</taxon>
        <taxon>Ascomycota</taxon>
        <taxon>Pezizomycotina</taxon>
        <taxon>Sordariomycetes</taxon>
        <taxon>Xylariomycetidae</taxon>
        <taxon>Xylariales</taxon>
        <taxon>Xylariaceae</taxon>
        <taxon>Anthostomella</taxon>
    </lineage>
</organism>
<dbReference type="EMBL" id="CAUWAG010000010">
    <property type="protein sequence ID" value="CAJ2508136.1"/>
    <property type="molecule type" value="Genomic_DNA"/>
</dbReference>
<accession>A0AAI8VNE1</accession>
<proteinExistence type="predicted"/>
<dbReference type="Proteomes" id="UP001295740">
    <property type="component" value="Unassembled WGS sequence"/>
</dbReference>
<protein>
    <submittedName>
        <fullName evidence="2">Uu.00g093220.m01.CDS01</fullName>
    </submittedName>
</protein>
<evidence type="ECO:0000313" key="2">
    <source>
        <dbReference type="EMBL" id="CAJ2508136.1"/>
    </source>
</evidence>
<comment type="caution">
    <text evidence="2">The sequence shown here is derived from an EMBL/GenBank/DDBJ whole genome shotgun (WGS) entry which is preliminary data.</text>
</comment>
<keyword evidence="1" id="KW-0732">Signal</keyword>
<gene>
    <name evidence="2" type="ORF">KHLLAP_LOCUS8604</name>
</gene>
<reference evidence="2" key="1">
    <citation type="submission" date="2023-10" db="EMBL/GenBank/DDBJ databases">
        <authorList>
            <person name="Hackl T."/>
        </authorList>
    </citation>
    <scope>NUCLEOTIDE SEQUENCE</scope>
</reference>
<feature type="signal peptide" evidence="1">
    <location>
        <begin position="1"/>
        <end position="18"/>
    </location>
</feature>
<evidence type="ECO:0000313" key="3">
    <source>
        <dbReference type="Proteomes" id="UP001295740"/>
    </source>
</evidence>
<dbReference type="AlphaFoldDB" id="A0AAI8VNE1"/>
<evidence type="ECO:0000256" key="1">
    <source>
        <dbReference type="SAM" id="SignalP"/>
    </source>
</evidence>